<evidence type="ECO:0000313" key="3">
    <source>
        <dbReference type="Proteomes" id="UP000693672"/>
    </source>
</evidence>
<dbReference type="EMBL" id="CAJVAS010000031">
    <property type="protein sequence ID" value="CAG7645463.1"/>
    <property type="molecule type" value="Genomic_DNA"/>
</dbReference>
<dbReference type="Pfam" id="PF13672">
    <property type="entry name" value="PP2C_2"/>
    <property type="match status" value="1"/>
</dbReference>
<organism evidence="2 3">
    <name type="scientific">Paenibacillus solanacearum</name>
    <dbReference type="NCBI Taxonomy" id="2048548"/>
    <lineage>
        <taxon>Bacteria</taxon>
        <taxon>Bacillati</taxon>
        <taxon>Bacillota</taxon>
        <taxon>Bacilli</taxon>
        <taxon>Bacillales</taxon>
        <taxon>Paenibacillaceae</taxon>
        <taxon>Paenibacillus</taxon>
    </lineage>
</organism>
<dbReference type="CDD" id="cd00143">
    <property type="entry name" value="PP2Cc"/>
    <property type="match status" value="1"/>
</dbReference>
<protein>
    <submittedName>
        <fullName evidence="2">Protein phosphatase PrpC</fullName>
        <ecNumber evidence="2">3.1.3.16</ecNumber>
    </submittedName>
</protein>
<dbReference type="SMART" id="SM00332">
    <property type="entry name" value="PP2Cc"/>
    <property type="match status" value="1"/>
</dbReference>
<dbReference type="Proteomes" id="UP000693672">
    <property type="component" value="Unassembled WGS sequence"/>
</dbReference>
<proteinExistence type="predicted"/>
<evidence type="ECO:0000259" key="1">
    <source>
        <dbReference type="PROSITE" id="PS51746"/>
    </source>
</evidence>
<gene>
    <name evidence="2" type="primary">prpC_2</name>
    <name evidence="2" type="ORF">PAESOLCIP111_04955</name>
</gene>
<name>A0A916K6L1_9BACL</name>
<keyword evidence="3" id="KW-1185">Reference proteome</keyword>
<dbReference type="SMART" id="SM00331">
    <property type="entry name" value="PP2C_SIG"/>
    <property type="match status" value="1"/>
</dbReference>
<comment type="caution">
    <text evidence="2">The sequence shown here is derived from an EMBL/GenBank/DDBJ whole genome shotgun (WGS) entry which is preliminary data.</text>
</comment>
<dbReference type="GO" id="GO:0004722">
    <property type="term" value="F:protein serine/threonine phosphatase activity"/>
    <property type="evidence" value="ECO:0007669"/>
    <property type="project" value="UniProtKB-EC"/>
</dbReference>
<feature type="domain" description="PPM-type phosphatase" evidence="1">
    <location>
        <begin position="4"/>
        <end position="257"/>
    </location>
</feature>
<dbReference type="AlphaFoldDB" id="A0A916K6L1"/>
<reference evidence="2" key="1">
    <citation type="submission" date="2021-06" db="EMBL/GenBank/DDBJ databases">
        <authorList>
            <person name="Criscuolo A."/>
        </authorList>
    </citation>
    <scope>NUCLEOTIDE SEQUENCE</scope>
    <source>
        <strain evidence="2">CIP111600</strain>
    </source>
</reference>
<dbReference type="PROSITE" id="PS51746">
    <property type="entry name" value="PPM_2"/>
    <property type="match status" value="1"/>
</dbReference>
<keyword evidence="2" id="KW-0378">Hydrolase</keyword>
<dbReference type="InterPro" id="IPR001932">
    <property type="entry name" value="PPM-type_phosphatase-like_dom"/>
</dbReference>
<accession>A0A916K6L1</accession>
<dbReference type="EC" id="3.1.3.16" evidence="2"/>
<sequence length="291" mass="33224">MHWQYGADTRSGWFHTINEDRSLLRLSTTEGRVPYAAAVIADGIGGSGDGELASELAVELVKDWLERRLPGIMAGTRPYKAIERDAADLFHAIHRKLREQAVERRQHLGTTLSMLVLSDSVYTIIHVGDCRVYRYDSDSNRLRRLTRDHTWVNAQVRKGLMTSKKARSHPKRHVLLQSLGMRGEPKLYIRSGYYDPESLFMLTSDGFHDCFSDGAIALLLQRASSSGEEPQRICDTLMFKAMERRPRDNISLLLIKPLGRKQAGHEAALRIRLLWHRWCMRAQALAGKYKL</sequence>
<evidence type="ECO:0000313" key="2">
    <source>
        <dbReference type="EMBL" id="CAG7645463.1"/>
    </source>
</evidence>